<dbReference type="SUPFAM" id="SSF49417">
    <property type="entry name" value="p53-like transcription factors"/>
    <property type="match status" value="1"/>
</dbReference>
<dbReference type="Gene3D" id="1.10.238.10">
    <property type="entry name" value="EF-hand"/>
    <property type="match status" value="1"/>
</dbReference>
<dbReference type="InterPro" id="IPR037059">
    <property type="entry name" value="RHD_DNA_bind_dom_sf"/>
</dbReference>
<feature type="compositionally biased region" description="Polar residues" evidence="10">
    <location>
        <begin position="247"/>
        <end position="264"/>
    </location>
</feature>
<evidence type="ECO:0000256" key="8">
    <source>
        <dbReference type="PROSITE-ProRule" id="PRU00191"/>
    </source>
</evidence>
<comment type="subcellular location">
    <subcellularLocation>
        <location evidence="9">Cytoplasm</location>
    </subcellularLocation>
    <subcellularLocation>
        <location evidence="1 9">Nucleus</location>
    </subcellularLocation>
</comment>
<dbReference type="Pfam" id="PF17901">
    <property type="entry name" value="EF-hand_12"/>
    <property type="match status" value="1"/>
</dbReference>
<dbReference type="GO" id="GO:0003677">
    <property type="term" value="F:DNA binding"/>
    <property type="evidence" value="ECO:0007669"/>
    <property type="project" value="UniProtKB-KW"/>
</dbReference>
<keyword evidence="9" id="KW-0597">Phosphoprotein</keyword>
<dbReference type="PROSITE" id="PS50001">
    <property type="entry name" value="SH2"/>
    <property type="match status" value="1"/>
</dbReference>
<organism evidence="12 13">
    <name type="scientific">Tieghemostelium lacteum</name>
    <name type="common">Slime mold</name>
    <name type="synonym">Dictyostelium lacteum</name>
    <dbReference type="NCBI Taxonomy" id="361077"/>
    <lineage>
        <taxon>Eukaryota</taxon>
        <taxon>Amoebozoa</taxon>
        <taxon>Evosea</taxon>
        <taxon>Eumycetozoa</taxon>
        <taxon>Dictyostelia</taxon>
        <taxon>Dictyosteliales</taxon>
        <taxon>Raperosteliaceae</taxon>
        <taxon>Tieghemostelium</taxon>
    </lineage>
</organism>
<feature type="domain" description="SH2" evidence="11">
    <location>
        <begin position="687"/>
        <end position="770"/>
    </location>
</feature>
<dbReference type="Pfam" id="PF00017">
    <property type="entry name" value="SH2"/>
    <property type="match status" value="1"/>
</dbReference>
<evidence type="ECO:0000256" key="2">
    <source>
        <dbReference type="ARBA" id="ARBA00005586"/>
    </source>
</evidence>
<keyword evidence="7 9" id="KW-0539">Nucleus</keyword>
<name>A0A152A2U6_TIELA</name>
<proteinExistence type="inferred from homology"/>
<evidence type="ECO:0000256" key="3">
    <source>
        <dbReference type="ARBA" id="ARBA00022999"/>
    </source>
</evidence>
<dbReference type="PANTHER" id="PTHR11801">
    <property type="entry name" value="SIGNAL TRANSDUCER AND ACTIVATOR OF TRANSCRIPTION"/>
    <property type="match status" value="1"/>
</dbReference>
<dbReference type="FunCoup" id="A0A152A2U6">
    <property type="interactions" value="1"/>
</dbReference>
<evidence type="ECO:0000313" key="12">
    <source>
        <dbReference type="EMBL" id="KYR00530.1"/>
    </source>
</evidence>
<dbReference type="InParanoid" id="A0A152A2U6"/>
<feature type="region of interest" description="Disordered" evidence="10">
    <location>
        <begin position="27"/>
        <end position="48"/>
    </location>
</feature>
<feature type="region of interest" description="Disordered" evidence="10">
    <location>
        <begin position="247"/>
        <end position="277"/>
    </location>
</feature>
<keyword evidence="13" id="KW-1185">Reference proteome</keyword>
<dbReference type="Pfam" id="PF09267">
    <property type="entry name" value="Dict-STAT-coil"/>
    <property type="match status" value="1"/>
</dbReference>
<evidence type="ECO:0000256" key="4">
    <source>
        <dbReference type="ARBA" id="ARBA00023015"/>
    </source>
</evidence>
<evidence type="ECO:0000256" key="1">
    <source>
        <dbReference type="ARBA" id="ARBA00004123"/>
    </source>
</evidence>
<feature type="compositionally biased region" description="Low complexity" evidence="10">
    <location>
        <begin position="265"/>
        <end position="276"/>
    </location>
</feature>
<feature type="compositionally biased region" description="Basic and acidic residues" evidence="10">
    <location>
        <begin position="502"/>
        <end position="520"/>
    </location>
</feature>
<dbReference type="Proteomes" id="UP000076078">
    <property type="component" value="Unassembled WGS sequence"/>
</dbReference>
<comment type="similarity">
    <text evidence="2 9">Belongs to the transcription factor STAT family.</text>
</comment>
<dbReference type="SUPFAM" id="SSF55550">
    <property type="entry name" value="SH2 domain"/>
    <property type="match status" value="1"/>
</dbReference>
<keyword evidence="6 9" id="KW-0804">Transcription</keyword>
<protein>
    <recommendedName>
        <fullName evidence="9">Signal transducer and activator of transcription</fullName>
    </recommendedName>
</protein>
<dbReference type="InterPro" id="IPR000980">
    <property type="entry name" value="SH2"/>
</dbReference>
<dbReference type="InterPro" id="IPR015988">
    <property type="entry name" value="STAT_TF_CC"/>
</dbReference>
<dbReference type="InterPro" id="IPR036860">
    <property type="entry name" value="SH2_dom_sf"/>
</dbReference>
<dbReference type="SMART" id="SM00252">
    <property type="entry name" value="SH2"/>
    <property type="match status" value="1"/>
</dbReference>
<feature type="region of interest" description="Disordered" evidence="10">
    <location>
        <begin position="502"/>
        <end position="521"/>
    </location>
</feature>
<keyword evidence="9" id="KW-0010">Activator</keyword>
<dbReference type="CDD" id="cd09919">
    <property type="entry name" value="SH2_STAT_family"/>
    <property type="match status" value="1"/>
</dbReference>
<dbReference type="GO" id="GO:0005634">
    <property type="term" value="C:nucleus"/>
    <property type="evidence" value="ECO:0007669"/>
    <property type="project" value="UniProtKB-SubCell"/>
</dbReference>
<sequence>MDSTNSSQNQKEDWMILSSDNIMENIIENNNNSNNNNNSSGISMDQSSLNRSNSIIQPIPNTLISQNSQLQKQDSMGANMYLLNEDQWNIQRGVSFSNLLNRSNSQTNTSFMDQQQQTTFNTLMSGMNDFHQNQQIQMQQHQQHILQQKQQMQQMQHNPYVNNNNNNNSRISSSTNNIISPKFNSSQSSLLNTYEVSTPNVIFNNSQQMYQEDDSQGDVERSATPPTPPPQEDIQWSSQLNGSFMRSNTFLSLGPNHQNPYSVASSEPPSEYETPSKFQRTGTVNLGITEGLNRLTKDPNLQLDFLAQHTEKLNNETQMISRQSSQSDGSFTVFGHYDTGTEPIETQFYNNLLLRYNNRPELFLSSKKKQVQVLKTNNLTMANELHNVYSTMKKDIDEENSELKNLLSQRILEPMDLKKIREAIEGLKSHLRIVDVLMNELRYILNKKKPECCVGLILTQQPYSQVIFRGGKGIPDTFKVKLISGVIEPDFISSITANIDKSESASKKEKGPTEKDKEKLSGTALLENEVADLVLPGMEAEFKNLKINISTRMTPSHLKFSAYYKDKSNPNSQKIVESYPSSPLVVITNESQWATAAGKLLAADAFGDKEEISWELFANILHNHLLKVTGQENTIQRKLHSWEFDYIQKNYFNNKKTVSKSECKTFWDKFGPILQSIHFKRHISAMWFNGLIYGLITKNECNSHLMSLDVGAFLIRFSDSVPGAFAVAYVTDDEGDRVKHYLIKPEDIGANKSLPDFLRERFQFQMLYKVDPKKRSLTPVRKDESLSTYYSKRNKVGISGNPGYVSGL</sequence>
<dbReference type="OMA" id="QTIHFKR"/>
<keyword evidence="3 8" id="KW-0727">SH2 domain</keyword>
<keyword evidence="9" id="KW-0963">Cytoplasm</keyword>
<dbReference type="STRING" id="361077.A0A152A2U6"/>
<dbReference type="AlphaFoldDB" id="A0A152A2U6"/>
<accession>A0A152A2U6</accession>
<evidence type="ECO:0000256" key="5">
    <source>
        <dbReference type="ARBA" id="ARBA00023125"/>
    </source>
</evidence>
<dbReference type="Gene3D" id="3.30.505.10">
    <property type="entry name" value="SH2 domain"/>
    <property type="match status" value="1"/>
</dbReference>
<dbReference type="InterPro" id="IPR015347">
    <property type="entry name" value="STAT_TF_homologue_CC"/>
</dbReference>
<comment type="caution">
    <text evidence="12">The sequence shown here is derived from an EMBL/GenBank/DDBJ whole genome shotgun (WGS) entry which is preliminary data.</text>
</comment>
<evidence type="ECO:0000313" key="13">
    <source>
        <dbReference type="Proteomes" id="UP000076078"/>
    </source>
</evidence>
<evidence type="ECO:0000256" key="10">
    <source>
        <dbReference type="SAM" id="MobiDB-lite"/>
    </source>
</evidence>
<evidence type="ECO:0000256" key="7">
    <source>
        <dbReference type="ARBA" id="ARBA00023242"/>
    </source>
</evidence>
<dbReference type="Gene3D" id="2.60.40.340">
    <property type="entry name" value="Rel homology domain (RHD), DNA-binding domain"/>
    <property type="match status" value="1"/>
</dbReference>
<dbReference type="InterPro" id="IPR041410">
    <property type="entry name" value="STATa_Ig"/>
</dbReference>
<dbReference type="OrthoDB" id="19300at2759"/>
<dbReference type="InterPro" id="IPR001217">
    <property type="entry name" value="STAT"/>
</dbReference>
<dbReference type="SUPFAM" id="SSF47655">
    <property type="entry name" value="STAT"/>
    <property type="match status" value="1"/>
</dbReference>
<dbReference type="GO" id="GO:0005737">
    <property type="term" value="C:cytoplasm"/>
    <property type="evidence" value="ECO:0007669"/>
    <property type="project" value="UniProtKB-SubCell"/>
</dbReference>
<reference evidence="12 13" key="1">
    <citation type="submission" date="2015-12" db="EMBL/GenBank/DDBJ databases">
        <title>Dictyostelia acquired genes for synthesis and detection of signals that induce cell-type specialization by lateral gene transfer from prokaryotes.</title>
        <authorList>
            <person name="Gloeckner G."/>
            <person name="Schaap P."/>
        </authorList>
    </citation>
    <scope>NUCLEOTIDE SEQUENCE [LARGE SCALE GENOMIC DNA]</scope>
    <source>
        <strain evidence="12 13">TK</strain>
    </source>
</reference>
<dbReference type="GO" id="GO:0003700">
    <property type="term" value="F:DNA-binding transcription factor activity"/>
    <property type="evidence" value="ECO:0007669"/>
    <property type="project" value="InterPro"/>
</dbReference>
<dbReference type="GO" id="GO:0007165">
    <property type="term" value="P:signal transduction"/>
    <property type="evidence" value="ECO:0007669"/>
    <property type="project" value="InterPro"/>
</dbReference>
<evidence type="ECO:0000256" key="6">
    <source>
        <dbReference type="ARBA" id="ARBA00023163"/>
    </source>
</evidence>
<dbReference type="Pfam" id="PF18214">
    <property type="entry name" value="STATa_Ig"/>
    <property type="match status" value="1"/>
</dbReference>
<dbReference type="InterPro" id="IPR041604">
    <property type="entry name" value="EF-hand_12"/>
</dbReference>
<keyword evidence="4 9" id="KW-0805">Transcription regulation</keyword>
<feature type="compositionally biased region" description="Low complexity" evidence="10">
    <location>
        <begin position="27"/>
        <end position="45"/>
    </location>
</feature>
<dbReference type="InterPro" id="IPR008967">
    <property type="entry name" value="p53-like_TF_DNA-bd_sf"/>
</dbReference>
<feature type="region of interest" description="Disordered" evidence="10">
    <location>
        <begin position="210"/>
        <end position="234"/>
    </location>
</feature>
<gene>
    <name evidence="12" type="ORF">DLAC_02542</name>
</gene>
<dbReference type="EMBL" id="LODT01000013">
    <property type="protein sequence ID" value="KYR00530.1"/>
    <property type="molecule type" value="Genomic_DNA"/>
</dbReference>
<evidence type="ECO:0000259" key="11">
    <source>
        <dbReference type="PROSITE" id="PS50001"/>
    </source>
</evidence>
<evidence type="ECO:0000256" key="9">
    <source>
        <dbReference type="RuleBase" id="RU046415"/>
    </source>
</evidence>
<keyword evidence="5 9" id="KW-0238">DNA-binding</keyword>